<gene>
    <name evidence="4" type="ORF">N2K84_14775</name>
</gene>
<dbReference type="InterPro" id="IPR016181">
    <property type="entry name" value="Acyl_CoA_acyltransferase"/>
</dbReference>
<protein>
    <submittedName>
        <fullName evidence="4">GNAT family N-acetyltransferase</fullName>
    </submittedName>
</protein>
<evidence type="ECO:0000256" key="1">
    <source>
        <dbReference type="ARBA" id="ARBA00022679"/>
    </source>
</evidence>
<dbReference type="SUPFAM" id="SSF55729">
    <property type="entry name" value="Acyl-CoA N-acyltransferases (Nat)"/>
    <property type="match status" value="1"/>
</dbReference>
<keyword evidence="1" id="KW-0808">Transferase</keyword>
<comment type="caution">
    <text evidence="4">The sequence shown here is derived from an EMBL/GenBank/DDBJ whole genome shotgun (WGS) entry which is preliminary data.</text>
</comment>
<dbReference type="CDD" id="cd04301">
    <property type="entry name" value="NAT_SF"/>
    <property type="match status" value="1"/>
</dbReference>
<dbReference type="RefSeq" id="WP_282592597.1">
    <property type="nucleotide sequence ID" value="NZ_JAPAAF010000027.1"/>
</dbReference>
<dbReference type="Proteomes" id="UP001163821">
    <property type="component" value="Unassembled WGS sequence"/>
</dbReference>
<dbReference type="InterPro" id="IPR050680">
    <property type="entry name" value="YpeA/RimI_acetyltransf"/>
</dbReference>
<keyword evidence="2" id="KW-0012">Acyltransferase</keyword>
<dbReference type="InterPro" id="IPR000182">
    <property type="entry name" value="GNAT_dom"/>
</dbReference>
<sequence length="151" mass="17093">MEGATQIRQARSQDLEQLLHLEELCFNEESFSRQQLRYLSTRAKADFLLTEEAGEITAFIVLLKRKNSSGLRIYSLAVSPRHRGKGLARLLLAEAGKRAQTYGISYLTLEVSAFNEPAVCLYKQQGFEVFGERPAYYKNGSKALLMRKKVG</sequence>
<organism evidence="4 5">
    <name type="scientific">Gaoshiqia sediminis</name>
    <dbReference type="NCBI Taxonomy" id="2986998"/>
    <lineage>
        <taxon>Bacteria</taxon>
        <taxon>Pseudomonadati</taxon>
        <taxon>Bacteroidota</taxon>
        <taxon>Bacteroidia</taxon>
        <taxon>Marinilabiliales</taxon>
        <taxon>Prolixibacteraceae</taxon>
        <taxon>Gaoshiqia</taxon>
    </lineage>
</organism>
<dbReference type="PANTHER" id="PTHR43420">
    <property type="entry name" value="ACETYLTRANSFERASE"/>
    <property type="match status" value="1"/>
</dbReference>
<evidence type="ECO:0000313" key="5">
    <source>
        <dbReference type="Proteomes" id="UP001163821"/>
    </source>
</evidence>
<keyword evidence="5" id="KW-1185">Reference proteome</keyword>
<dbReference type="EMBL" id="JAPAAF010000027">
    <property type="protein sequence ID" value="MCW0484005.1"/>
    <property type="molecule type" value="Genomic_DNA"/>
</dbReference>
<dbReference type="PANTHER" id="PTHR43420:SF44">
    <property type="entry name" value="ACETYLTRANSFERASE YPEA"/>
    <property type="match status" value="1"/>
</dbReference>
<name>A0AA41Y8U2_9BACT</name>
<evidence type="ECO:0000259" key="3">
    <source>
        <dbReference type="PROSITE" id="PS51186"/>
    </source>
</evidence>
<reference evidence="4" key="1">
    <citation type="submission" date="2022-10" db="EMBL/GenBank/DDBJ databases">
        <title>Gaoshiqiia sediminis gen. nov., sp. nov., isolated from coastal sediment.</title>
        <authorList>
            <person name="Yu W.X."/>
            <person name="Mu D.S."/>
            <person name="Du J.Z."/>
            <person name="Liang Y.Q."/>
        </authorList>
    </citation>
    <scope>NUCLEOTIDE SEQUENCE</scope>
    <source>
        <strain evidence="4">A06</strain>
    </source>
</reference>
<dbReference type="PROSITE" id="PS51186">
    <property type="entry name" value="GNAT"/>
    <property type="match status" value="1"/>
</dbReference>
<dbReference type="GO" id="GO:0016747">
    <property type="term" value="F:acyltransferase activity, transferring groups other than amino-acyl groups"/>
    <property type="evidence" value="ECO:0007669"/>
    <property type="project" value="InterPro"/>
</dbReference>
<evidence type="ECO:0000256" key="2">
    <source>
        <dbReference type="ARBA" id="ARBA00023315"/>
    </source>
</evidence>
<dbReference type="Gene3D" id="3.40.630.30">
    <property type="match status" value="1"/>
</dbReference>
<dbReference type="Pfam" id="PF00583">
    <property type="entry name" value="Acetyltransf_1"/>
    <property type="match status" value="1"/>
</dbReference>
<dbReference type="AlphaFoldDB" id="A0AA41Y8U2"/>
<proteinExistence type="predicted"/>
<evidence type="ECO:0000313" key="4">
    <source>
        <dbReference type="EMBL" id="MCW0484005.1"/>
    </source>
</evidence>
<feature type="domain" description="N-acetyltransferase" evidence="3">
    <location>
        <begin position="5"/>
        <end position="151"/>
    </location>
</feature>
<accession>A0AA41Y8U2</accession>